<dbReference type="Gene3D" id="3.40.630.30">
    <property type="match status" value="1"/>
</dbReference>
<dbReference type="SUPFAM" id="SSF55729">
    <property type="entry name" value="Acyl-CoA N-acyltransferases (Nat)"/>
    <property type="match status" value="1"/>
</dbReference>
<sequence length="273" mass="31920">MLKVLTEKERKIVEEYLERNHIETTFLIGNVKYFGFENKKDVRRCGDYFGYFEEGELKGIIPFYNLGSCIPHFESQNAVPYFIDLMKNRDFKYLLGMRRLVEPLYNGIKDFKHNASVDEDAYYVNNNFKHFKLEGIEIKNYYELNLEKAVEFIVEANRVGFKNTAYSIEEATKTLNQRPVEEDYLFVLKDGRIVATGCIQTTTDKIGQIGGVYTTPKERGKGYCKAVVSELCKRIIDRGKTPTLMVRKNNTPAVRAYEFLGFEYYDEYVIIEF</sequence>
<comment type="caution">
    <text evidence="2">The sequence shown here is derived from an EMBL/GenBank/DDBJ whole genome shotgun (WGS) entry which is preliminary data.</text>
</comment>
<feature type="domain" description="N-acetyltransferase" evidence="1">
    <location>
        <begin position="136"/>
        <end position="273"/>
    </location>
</feature>
<dbReference type="InterPro" id="IPR000182">
    <property type="entry name" value="GNAT_dom"/>
</dbReference>
<dbReference type="STRING" id="908809.ABG79_02134"/>
<dbReference type="RefSeq" id="WP_057979430.1">
    <property type="nucleotide sequence ID" value="NZ_LKHP01000016.1"/>
</dbReference>
<dbReference type="GO" id="GO:0016747">
    <property type="term" value="F:acyltransferase activity, transferring groups other than amino-acyl groups"/>
    <property type="evidence" value="ECO:0007669"/>
    <property type="project" value="InterPro"/>
</dbReference>
<dbReference type="PANTHER" id="PTHR31143">
    <property type="match status" value="1"/>
</dbReference>
<dbReference type="OrthoDB" id="248489at2"/>
<dbReference type="Proteomes" id="UP000052015">
    <property type="component" value="Unassembled WGS sequence"/>
</dbReference>
<evidence type="ECO:0000313" key="2">
    <source>
        <dbReference type="EMBL" id="KRQ86100.1"/>
    </source>
</evidence>
<dbReference type="EMBL" id="LKHP01000016">
    <property type="protein sequence ID" value="KRQ86100.1"/>
    <property type="molecule type" value="Genomic_DNA"/>
</dbReference>
<reference evidence="2 3" key="1">
    <citation type="submission" date="2015-09" db="EMBL/GenBank/DDBJ databases">
        <title>Draft genome sequence of a Caloramator mitchellensis, a moderate thermophile from the Great Artesian Basin of Australia.</title>
        <authorList>
            <person name="Patel B.K."/>
        </authorList>
    </citation>
    <scope>NUCLEOTIDE SEQUENCE [LARGE SCALE GENOMIC DNA]</scope>
    <source>
        <strain evidence="2 3">VF08</strain>
    </source>
</reference>
<dbReference type="Pfam" id="PF08445">
    <property type="entry name" value="FR47"/>
    <property type="match status" value="1"/>
</dbReference>
<dbReference type="AlphaFoldDB" id="A0A0R3JY90"/>
<keyword evidence="3" id="KW-1185">Reference proteome</keyword>
<gene>
    <name evidence="2" type="ORF">ABG79_02134</name>
</gene>
<evidence type="ECO:0000313" key="3">
    <source>
        <dbReference type="Proteomes" id="UP000052015"/>
    </source>
</evidence>
<dbReference type="PANTHER" id="PTHR31143:SF2">
    <property type="entry name" value="FR47-LIKE DOMAIN-CONTAINING PROTEIN-RELATED"/>
    <property type="match status" value="1"/>
</dbReference>
<dbReference type="InterPro" id="IPR013653">
    <property type="entry name" value="GCN5-like_dom"/>
</dbReference>
<organism evidence="2 3">
    <name type="scientific">Caloramator mitchellensis</name>
    <dbReference type="NCBI Taxonomy" id="908809"/>
    <lineage>
        <taxon>Bacteria</taxon>
        <taxon>Bacillati</taxon>
        <taxon>Bacillota</taxon>
        <taxon>Clostridia</taxon>
        <taxon>Eubacteriales</taxon>
        <taxon>Clostridiaceae</taxon>
        <taxon>Caloramator</taxon>
    </lineage>
</organism>
<dbReference type="InterPro" id="IPR016181">
    <property type="entry name" value="Acyl_CoA_acyltransferase"/>
</dbReference>
<protein>
    <submittedName>
        <fullName evidence="2">FR47-like protein</fullName>
    </submittedName>
</protein>
<dbReference type="InterPro" id="IPR027365">
    <property type="entry name" value="GNAT_acetyltra_YdfB-like"/>
</dbReference>
<dbReference type="PROSITE" id="PS51186">
    <property type="entry name" value="GNAT"/>
    <property type="match status" value="1"/>
</dbReference>
<name>A0A0R3JY90_CALMK</name>
<proteinExistence type="predicted"/>
<accession>A0A0R3JY90</accession>
<evidence type="ECO:0000259" key="1">
    <source>
        <dbReference type="PROSITE" id="PS51186"/>
    </source>
</evidence>